<dbReference type="EMBL" id="BNAB01000019">
    <property type="protein sequence ID" value="GHE04845.1"/>
    <property type="molecule type" value="Genomic_DNA"/>
</dbReference>
<sequence length="94" mass="10347">MVAQNKAAAAVLRIIMLFLPCGKLPHILYASMRMCKQVPFGLARVNVARAHKRQAPARKLRPAPPGPALLRPKPRRARPRAYVDMALDPDAKSG</sequence>
<dbReference type="AlphaFoldDB" id="A0AAN4UTU7"/>
<feature type="region of interest" description="Disordered" evidence="1">
    <location>
        <begin position="52"/>
        <end position="94"/>
    </location>
</feature>
<comment type="caution">
    <text evidence="2">The sequence shown here is derived from an EMBL/GenBank/DDBJ whole genome shotgun (WGS) entry which is preliminary data.</text>
</comment>
<gene>
    <name evidence="2" type="ORF">GCM10008024_33620</name>
</gene>
<reference evidence="2" key="2">
    <citation type="submission" date="2023-06" db="EMBL/GenBank/DDBJ databases">
        <authorList>
            <person name="Sun Q."/>
            <person name="Zhou Y."/>
        </authorList>
    </citation>
    <scope>NUCLEOTIDE SEQUENCE</scope>
    <source>
        <strain evidence="2">CGMCC 1.10859</strain>
    </source>
</reference>
<accession>A0AAN4UTU7</accession>
<protein>
    <submittedName>
        <fullName evidence="2">Uncharacterized protein</fullName>
    </submittedName>
</protein>
<proteinExistence type="predicted"/>
<dbReference type="Proteomes" id="UP000634647">
    <property type="component" value="Unassembled WGS sequence"/>
</dbReference>
<evidence type="ECO:0000313" key="3">
    <source>
        <dbReference type="Proteomes" id="UP000634647"/>
    </source>
</evidence>
<reference evidence="2" key="1">
    <citation type="journal article" date="2014" name="Int. J. Syst. Evol. Microbiol.">
        <title>Complete genome sequence of Corynebacterium casei LMG S-19264T (=DSM 44701T), isolated from a smear-ripened cheese.</title>
        <authorList>
            <consortium name="US DOE Joint Genome Institute (JGI-PGF)"/>
            <person name="Walter F."/>
            <person name="Albersmeier A."/>
            <person name="Kalinowski J."/>
            <person name="Ruckert C."/>
        </authorList>
    </citation>
    <scope>NUCLEOTIDE SEQUENCE</scope>
    <source>
        <strain evidence="2">CGMCC 1.10859</strain>
    </source>
</reference>
<evidence type="ECO:0000256" key="1">
    <source>
        <dbReference type="SAM" id="MobiDB-lite"/>
    </source>
</evidence>
<feature type="compositionally biased region" description="Basic residues" evidence="1">
    <location>
        <begin position="52"/>
        <end position="61"/>
    </location>
</feature>
<evidence type="ECO:0000313" key="2">
    <source>
        <dbReference type="EMBL" id="GHE04845.1"/>
    </source>
</evidence>
<name>A0AAN4UTU7_9RHOB</name>
<organism evidence="2 3">
    <name type="scientific">Allgaiera indica</name>
    <dbReference type="NCBI Taxonomy" id="765699"/>
    <lineage>
        <taxon>Bacteria</taxon>
        <taxon>Pseudomonadati</taxon>
        <taxon>Pseudomonadota</taxon>
        <taxon>Alphaproteobacteria</taxon>
        <taxon>Rhodobacterales</taxon>
        <taxon>Paracoccaceae</taxon>
        <taxon>Allgaiera</taxon>
    </lineage>
</organism>